<evidence type="ECO:0000313" key="3">
    <source>
        <dbReference type="EMBL" id="GAA4852269.1"/>
    </source>
</evidence>
<dbReference type="InterPro" id="IPR010886">
    <property type="entry name" value="Hc1"/>
</dbReference>
<evidence type="ECO:0000313" key="4">
    <source>
        <dbReference type="Proteomes" id="UP001500298"/>
    </source>
</evidence>
<gene>
    <name evidence="3" type="ORF">GCM10023331_40950</name>
</gene>
<evidence type="ECO:0000256" key="1">
    <source>
        <dbReference type="ARBA" id="ARBA00002333"/>
    </source>
</evidence>
<sequence length="59" mass="6767">MEKFKELAELVKRTEEDAAKFYSNGVAAAGTRVRKNMQEIKKLAQDIRLEVQNIKNEGK</sequence>
<keyword evidence="4" id="KW-1185">Reference proteome</keyword>
<evidence type="ECO:0008006" key="5">
    <source>
        <dbReference type="Google" id="ProtNLM"/>
    </source>
</evidence>
<reference evidence="4" key="1">
    <citation type="journal article" date="2019" name="Int. J. Syst. Evol. Microbiol.">
        <title>The Global Catalogue of Microorganisms (GCM) 10K type strain sequencing project: providing services to taxonomists for standard genome sequencing and annotation.</title>
        <authorList>
            <consortium name="The Broad Institute Genomics Platform"/>
            <consortium name="The Broad Institute Genome Sequencing Center for Infectious Disease"/>
            <person name="Wu L."/>
            <person name="Ma J."/>
        </authorList>
    </citation>
    <scope>NUCLEOTIDE SEQUENCE [LARGE SCALE GENOMIC DNA]</scope>
    <source>
        <strain evidence="4">JCM 18326</strain>
    </source>
</reference>
<dbReference type="RefSeq" id="WP_345375288.1">
    <property type="nucleotide sequence ID" value="NZ_BAABJX010000071.1"/>
</dbReference>
<proteinExistence type="inferred from homology"/>
<protein>
    <recommendedName>
        <fullName evidence="5">Histone H1</fullName>
    </recommendedName>
</protein>
<dbReference type="Pfam" id="PF07432">
    <property type="entry name" value="Hc1"/>
    <property type="match status" value="1"/>
</dbReference>
<organism evidence="3 4">
    <name type="scientific">Algivirga pacifica</name>
    <dbReference type="NCBI Taxonomy" id="1162670"/>
    <lineage>
        <taxon>Bacteria</taxon>
        <taxon>Pseudomonadati</taxon>
        <taxon>Bacteroidota</taxon>
        <taxon>Cytophagia</taxon>
        <taxon>Cytophagales</taxon>
        <taxon>Flammeovirgaceae</taxon>
        <taxon>Algivirga</taxon>
    </lineage>
</organism>
<accession>A0ABP9DTX1</accession>
<dbReference type="EMBL" id="BAABJX010000071">
    <property type="protein sequence ID" value="GAA4852269.1"/>
    <property type="molecule type" value="Genomic_DNA"/>
</dbReference>
<comment type="function">
    <text evidence="1">Might have a role analogous to that of eukaryotic histone proteins.</text>
</comment>
<name>A0ABP9DTX1_9BACT</name>
<comment type="caution">
    <text evidence="3">The sequence shown here is derived from an EMBL/GenBank/DDBJ whole genome shotgun (WGS) entry which is preliminary data.</text>
</comment>
<dbReference type="Proteomes" id="UP001500298">
    <property type="component" value="Unassembled WGS sequence"/>
</dbReference>
<comment type="similarity">
    <text evidence="2">Belongs to the histone H1/H5 family. HCT subfamily.</text>
</comment>
<evidence type="ECO:0000256" key="2">
    <source>
        <dbReference type="ARBA" id="ARBA00008424"/>
    </source>
</evidence>